<dbReference type="Pfam" id="PF15734">
    <property type="entry name" value="MIIP"/>
    <property type="match status" value="1"/>
</dbReference>
<evidence type="ECO:0000313" key="2">
    <source>
        <dbReference type="EMBL" id="GFO22170.1"/>
    </source>
</evidence>
<dbReference type="PANTHER" id="PTHR34831">
    <property type="entry name" value="MIGRATION AND INVASION-INHIBITORY PROTEIN"/>
    <property type="match status" value="1"/>
</dbReference>
<comment type="caution">
    <text evidence="2">The sequence shown here is derived from an EMBL/GenBank/DDBJ whole genome shotgun (WGS) entry which is preliminary data.</text>
</comment>
<feature type="compositionally biased region" description="Low complexity" evidence="1">
    <location>
        <begin position="212"/>
        <end position="222"/>
    </location>
</feature>
<accession>A0AAV4BSU8</accession>
<organism evidence="2 3">
    <name type="scientific">Plakobranchus ocellatus</name>
    <dbReference type="NCBI Taxonomy" id="259542"/>
    <lineage>
        <taxon>Eukaryota</taxon>
        <taxon>Metazoa</taxon>
        <taxon>Spiralia</taxon>
        <taxon>Lophotrochozoa</taxon>
        <taxon>Mollusca</taxon>
        <taxon>Gastropoda</taxon>
        <taxon>Heterobranchia</taxon>
        <taxon>Euthyneura</taxon>
        <taxon>Panpulmonata</taxon>
        <taxon>Sacoglossa</taxon>
        <taxon>Placobranchoidea</taxon>
        <taxon>Plakobranchidae</taxon>
        <taxon>Plakobranchus</taxon>
    </lineage>
</organism>
<dbReference type="GO" id="GO:0010972">
    <property type="term" value="P:negative regulation of G2/M transition of mitotic cell cycle"/>
    <property type="evidence" value="ECO:0007669"/>
    <property type="project" value="InterPro"/>
</dbReference>
<dbReference type="GO" id="GO:0030336">
    <property type="term" value="P:negative regulation of cell migration"/>
    <property type="evidence" value="ECO:0007669"/>
    <property type="project" value="InterPro"/>
</dbReference>
<protein>
    <submittedName>
        <fullName evidence="2">Migration and invasion-inhibitory protein</fullName>
    </submittedName>
</protein>
<keyword evidence="3" id="KW-1185">Reference proteome</keyword>
<feature type="region of interest" description="Disordered" evidence="1">
    <location>
        <begin position="194"/>
        <end position="224"/>
    </location>
</feature>
<name>A0AAV4BSU8_9GAST</name>
<dbReference type="PANTHER" id="PTHR34831:SF1">
    <property type="entry name" value="MIGRATION AND INVASION-INHIBITORY PROTEIN"/>
    <property type="match status" value="1"/>
</dbReference>
<dbReference type="InterPro" id="IPR031466">
    <property type="entry name" value="MIIP"/>
</dbReference>
<dbReference type="AlphaFoldDB" id="A0AAV4BSU8"/>
<reference evidence="2 3" key="1">
    <citation type="journal article" date="2021" name="Elife">
        <title>Chloroplast acquisition without the gene transfer in kleptoplastic sea slugs, Plakobranchus ocellatus.</title>
        <authorList>
            <person name="Maeda T."/>
            <person name="Takahashi S."/>
            <person name="Yoshida T."/>
            <person name="Shimamura S."/>
            <person name="Takaki Y."/>
            <person name="Nagai Y."/>
            <person name="Toyoda A."/>
            <person name="Suzuki Y."/>
            <person name="Arimoto A."/>
            <person name="Ishii H."/>
            <person name="Satoh N."/>
            <person name="Nishiyama T."/>
            <person name="Hasebe M."/>
            <person name="Maruyama T."/>
            <person name="Minagawa J."/>
            <person name="Obokata J."/>
            <person name="Shigenobu S."/>
        </authorList>
    </citation>
    <scope>NUCLEOTIDE SEQUENCE [LARGE SCALE GENOMIC DNA]</scope>
</reference>
<evidence type="ECO:0000256" key="1">
    <source>
        <dbReference type="SAM" id="MobiDB-lite"/>
    </source>
</evidence>
<dbReference type="EMBL" id="BLXT01005342">
    <property type="protein sequence ID" value="GFO22170.1"/>
    <property type="molecule type" value="Genomic_DNA"/>
</dbReference>
<feature type="compositionally biased region" description="Polar residues" evidence="1">
    <location>
        <begin position="194"/>
        <end position="211"/>
    </location>
</feature>
<sequence>MTTDQNGVFEPLTKCKRSGSLSYILHPVTRIEFTMAECAQQRSQCQALLRQLKESQALLKNQFLNDGSSLASQSLGLSFPVSSAATMTANLVKPQTGILKTSMSVPRSRSADKVLEFDMNNSASPVNSIKAKASSKVLPQGFSDYSTFQDTFSDGNSMDTSDTMSRNARFPEVTGRDQMHENLEDSRTGIKFSTSNSEVTSKHTNTATFGRSSTSLPSASPSKQTWRQILNKHVTVPSQLSTQELRDLDSVHGLNFSYSCENENAGAESKLNVHSLSRNSGEIGKTTVCKDITNRPVSMSISDMATAKTAPGKSKDKETAAVKALNPDNERDIKKVKFFREQLEDDGNNRKLNNFIRDTSIKPKSLLNSTSYRSLSSSKHDTSGTSLEMTAEDQRLLGYDWIAALLDNDPGLVNQSESFFNELKDFRRAYKSECSNQFYKESPHNLVEFEAEPVAEALKETKVHPYIVNERLFTQPFKSGLIDYGDDDKVKRDNEIEKKEPSEENPRFVRVSIPRSTLSTPYKVKPHRRRSFDGSDSCALMDHCLLGWENTRPAMIPTAKSLDLNTEAGTRVDSQVTTLSEAERLAAKFSHAEWPFSRPTPRCTTLPSWRKHYMDTTLNLSRISSSNDVGNVSGSNVTSGSGRLPQDVKRSTDAILRATYSTMYEMERLRKERELEMARGKDGNN</sequence>
<evidence type="ECO:0000313" key="3">
    <source>
        <dbReference type="Proteomes" id="UP000735302"/>
    </source>
</evidence>
<dbReference type="Proteomes" id="UP000735302">
    <property type="component" value="Unassembled WGS sequence"/>
</dbReference>
<gene>
    <name evidence="2" type="ORF">PoB_004867500</name>
</gene>
<proteinExistence type="predicted"/>